<reference evidence="1" key="2">
    <citation type="submission" date="2023-05" db="EMBL/GenBank/DDBJ databases">
        <authorList>
            <person name="Fouks B."/>
        </authorList>
    </citation>
    <scope>NUCLEOTIDE SEQUENCE</scope>
    <source>
        <strain evidence="1">Stay&amp;Tobe</strain>
        <tissue evidence="1">Testes</tissue>
    </source>
</reference>
<feature type="non-terminal residue" evidence="1">
    <location>
        <position position="1"/>
    </location>
</feature>
<name>A0AAD8AJG0_DIPPU</name>
<dbReference type="EMBL" id="JASPKZ010000432">
    <property type="protein sequence ID" value="KAJ9600309.1"/>
    <property type="molecule type" value="Genomic_DNA"/>
</dbReference>
<accession>A0AAD8AJG0</accession>
<keyword evidence="2" id="KW-1185">Reference proteome</keyword>
<dbReference type="Proteomes" id="UP001233999">
    <property type="component" value="Unassembled WGS sequence"/>
</dbReference>
<proteinExistence type="predicted"/>
<evidence type="ECO:0000313" key="1">
    <source>
        <dbReference type="EMBL" id="KAJ9600309.1"/>
    </source>
</evidence>
<reference evidence="1" key="1">
    <citation type="journal article" date="2023" name="IScience">
        <title>Live-bearing cockroach genome reveals convergent evolutionary mechanisms linked to viviparity in insects and beyond.</title>
        <authorList>
            <person name="Fouks B."/>
            <person name="Harrison M.C."/>
            <person name="Mikhailova A.A."/>
            <person name="Marchal E."/>
            <person name="English S."/>
            <person name="Carruthers M."/>
            <person name="Jennings E.C."/>
            <person name="Chiamaka E.L."/>
            <person name="Frigard R.A."/>
            <person name="Pippel M."/>
            <person name="Attardo G.M."/>
            <person name="Benoit J.B."/>
            <person name="Bornberg-Bauer E."/>
            <person name="Tobe S.S."/>
        </authorList>
    </citation>
    <scope>NUCLEOTIDE SEQUENCE</scope>
    <source>
        <strain evidence="1">Stay&amp;Tobe</strain>
    </source>
</reference>
<feature type="non-terminal residue" evidence="1">
    <location>
        <position position="97"/>
    </location>
</feature>
<comment type="caution">
    <text evidence="1">The sequence shown here is derived from an EMBL/GenBank/DDBJ whole genome shotgun (WGS) entry which is preliminary data.</text>
</comment>
<protein>
    <submittedName>
        <fullName evidence="1">Uncharacterized protein</fullName>
    </submittedName>
</protein>
<evidence type="ECO:0000313" key="2">
    <source>
        <dbReference type="Proteomes" id="UP001233999"/>
    </source>
</evidence>
<organism evidence="1 2">
    <name type="scientific">Diploptera punctata</name>
    <name type="common">Pacific beetle cockroach</name>
    <dbReference type="NCBI Taxonomy" id="6984"/>
    <lineage>
        <taxon>Eukaryota</taxon>
        <taxon>Metazoa</taxon>
        <taxon>Ecdysozoa</taxon>
        <taxon>Arthropoda</taxon>
        <taxon>Hexapoda</taxon>
        <taxon>Insecta</taxon>
        <taxon>Pterygota</taxon>
        <taxon>Neoptera</taxon>
        <taxon>Polyneoptera</taxon>
        <taxon>Dictyoptera</taxon>
        <taxon>Blattodea</taxon>
        <taxon>Blaberoidea</taxon>
        <taxon>Blaberidae</taxon>
        <taxon>Diplopterinae</taxon>
        <taxon>Diploptera</taxon>
    </lineage>
</organism>
<sequence>VMVDGREIEEAWRVGCSTLILEKSKESNHVRCENVDLLPVTTILEMFIQMQKGLTETFPGFHLRSMRFKCDLILNYLLKRTTCNIFVSTTSWFLELV</sequence>
<gene>
    <name evidence="1" type="ORF">L9F63_009385</name>
</gene>
<dbReference type="AlphaFoldDB" id="A0AAD8AJG0"/>